<dbReference type="EMBL" id="CP002902">
    <property type="protein sequence ID" value="AEJ44603.1"/>
    <property type="molecule type" value="Genomic_DNA"/>
</dbReference>
<gene>
    <name evidence="3" type="primary">sirB</name>
    <name evidence="3" type="ordered locus">TC41_2709</name>
</gene>
<sequence length="259" mass="28063">MMGGAGKVLFIGHGTRLQGGMHMWHRFVDDVAERAGLGDEDVARAFVEIARPDVAEALVRLAAAGVRRVHMVPLLLFSAGHMRRDLPQAVARAEAQVGRLDLTWSQPFGDEPAFIDVAVERAQALVARMPEGAGVVLVGRGNRDADAQRAFAGVAVNVAGRIGRPLVHGYLAGTGRSLEAALEELWRMGCEHIAVVPYLWFPGLLTEGLPERVNRWRDERRISFRVAEPLGRDPRLVSLVAERARQAAHGLGAGNSAEP</sequence>
<dbReference type="CDD" id="cd03416">
    <property type="entry name" value="CbiX_SirB_N"/>
    <property type="match status" value="1"/>
</dbReference>
<dbReference type="AlphaFoldDB" id="F8IIS8"/>
<dbReference type="KEGG" id="aad:TC41_2709"/>
<keyword evidence="2" id="KW-0456">Lyase</keyword>
<dbReference type="PANTHER" id="PTHR33542:SF3">
    <property type="entry name" value="SIROHYDROCHLORIN FERROCHELATASE, CHLOROPLASTIC"/>
    <property type="match status" value="1"/>
</dbReference>
<dbReference type="HOGENOM" id="CLU_056929_0_2_9"/>
<dbReference type="InterPro" id="IPR002762">
    <property type="entry name" value="CbiX-like"/>
</dbReference>
<dbReference type="Gene3D" id="3.40.50.1400">
    <property type="match status" value="2"/>
</dbReference>
<dbReference type="Proteomes" id="UP000000292">
    <property type="component" value="Chromosome"/>
</dbReference>
<dbReference type="GO" id="GO:0046872">
    <property type="term" value="F:metal ion binding"/>
    <property type="evidence" value="ECO:0007669"/>
    <property type="project" value="UniProtKB-KW"/>
</dbReference>
<dbReference type="eggNOG" id="COG2138">
    <property type="taxonomic scope" value="Bacteria"/>
</dbReference>
<dbReference type="SUPFAM" id="SSF53800">
    <property type="entry name" value="Chelatase"/>
    <property type="match status" value="1"/>
</dbReference>
<dbReference type="PATRIC" id="fig|1048834.4.peg.2568"/>
<reference evidence="3 4" key="1">
    <citation type="journal article" date="2011" name="J. Bacteriol.">
        <title>Complete Genome Sequence of Alicyclobacillus acidocaldarius Strain Tc-4-1.</title>
        <authorList>
            <person name="Chen Y."/>
            <person name="He Y."/>
            <person name="Zhang B."/>
            <person name="Yang J."/>
            <person name="Li W."/>
            <person name="Dong Z."/>
            <person name="Hu S."/>
        </authorList>
    </citation>
    <scope>NUCLEOTIDE SEQUENCE [LARGE SCALE GENOMIC DNA]</scope>
    <source>
        <strain evidence="3 4">Tc-4-1</strain>
    </source>
</reference>
<evidence type="ECO:0000313" key="4">
    <source>
        <dbReference type="Proteomes" id="UP000000292"/>
    </source>
</evidence>
<organism evidence="3 4">
    <name type="scientific">Alicyclobacillus acidocaldarius (strain Tc-4-1)</name>
    <name type="common">Bacillus acidocaldarius</name>
    <dbReference type="NCBI Taxonomy" id="1048834"/>
    <lineage>
        <taxon>Bacteria</taxon>
        <taxon>Bacillati</taxon>
        <taxon>Bacillota</taxon>
        <taxon>Bacilli</taxon>
        <taxon>Bacillales</taxon>
        <taxon>Alicyclobacillaceae</taxon>
        <taxon>Alicyclobacillus</taxon>
    </lineage>
</organism>
<name>F8IIS8_ALIAT</name>
<dbReference type="GO" id="GO:0016829">
    <property type="term" value="F:lyase activity"/>
    <property type="evidence" value="ECO:0007669"/>
    <property type="project" value="UniProtKB-KW"/>
</dbReference>
<proteinExistence type="predicted"/>
<dbReference type="STRING" id="1048834.TC41_2709"/>
<evidence type="ECO:0000256" key="2">
    <source>
        <dbReference type="ARBA" id="ARBA00023239"/>
    </source>
</evidence>
<reference evidence="4" key="2">
    <citation type="submission" date="2011-06" db="EMBL/GenBank/DDBJ databases">
        <title>The complete genome sequence of Alicyclobacillus acidocaldarius sp. Tc-4-1.</title>
        <authorList>
            <person name="Chen Y."/>
            <person name="He Y."/>
            <person name="Dong Z."/>
            <person name="Hu S."/>
        </authorList>
    </citation>
    <scope>NUCLEOTIDE SEQUENCE [LARGE SCALE GENOMIC DNA]</scope>
    <source>
        <strain evidence="4">Tc-4-1</strain>
    </source>
</reference>
<evidence type="ECO:0000256" key="1">
    <source>
        <dbReference type="ARBA" id="ARBA00022723"/>
    </source>
</evidence>
<protein>
    <submittedName>
        <fullName evidence="3">Cobalamin (Vitamin B12) biosynthesis CbiX protein</fullName>
    </submittedName>
</protein>
<accession>F8IIS8</accession>
<dbReference type="OrthoDB" id="9797895at2"/>
<dbReference type="CDD" id="cd03414">
    <property type="entry name" value="CbiX_SirB_C"/>
    <property type="match status" value="1"/>
</dbReference>
<dbReference type="Pfam" id="PF01903">
    <property type="entry name" value="CbiX"/>
    <property type="match status" value="2"/>
</dbReference>
<dbReference type="RefSeq" id="WP_014465432.1">
    <property type="nucleotide sequence ID" value="NC_017167.1"/>
</dbReference>
<dbReference type="InterPro" id="IPR050963">
    <property type="entry name" value="Sirohydro_Cobaltochel/CbiX"/>
</dbReference>
<keyword evidence="1" id="KW-0479">Metal-binding</keyword>
<evidence type="ECO:0000313" key="3">
    <source>
        <dbReference type="EMBL" id="AEJ44603.1"/>
    </source>
</evidence>
<dbReference type="PANTHER" id="PTHR33542">
    <property type="entry name" value="SIROHYDROCHLORIN FERROCHELATASE, CHLOROPLASTIC"/>
    <property type="match status" value="1"/>
</dbReference>